<dbReference type="Gene3D" id="2.60.40.10">
    <property type="entry name" value="Immunoglobulins"/>
    <property type="match status" value="1"/>
</dbReference>
<comment type="caution">
    <text evidence="3">The sequence shown here is derived from an EMBL/GenBank/DDBJ whole genome shotgun (WGS) entry which is preliminary data.</text>
</comment>
<dbReference type="InterPro" id="IPR013783">
    <property type="entry name" value="Ig-like_fold"/>
</dbReference>
<dbReference type="Gene3D" id="2.60.120.200">
    <property type="match status" value="2"/>
</dbReference>
<dbReference type="InterPro" id="IPR039448">
    <property type="entry name" value="Beta_helix"/>
</dbReference>
<accession>A0ABT7FHK6</accession>
<dbReference type="CDD" id="cd00146">
    <property type="entry name" value="PKD"/>
    <property type="match status" value="1"/>
</dbReference>
<feature type="region of interest" description="Disordered" evidence="1">
    <location>
        <begin position="713"/>
        <end position="749"/>
    </location>
</feature>
<dbReference type="Gene3D" id="2.160.20.10">
    <property type="entry name" value="Single-stranded right-handed beta-helix, Pectin lyase-like"/>
    <property type="match status" value="1"/>
</dbReference>
<dbReference type="InterPro" id="IPR035986">
    <property type="entry name" value="PKD_dom_sf"/>
</dbReference>
<dbReference type="Pfam" id="PF18911">
    <property type="entry name" value="PKD_4"/>
    <property type="match status" value="1"/>
</dbReference>
<reference evidence="3 4" key="1">
    <citation type="submission" date="2023-05" db="EMBL/GenBank/DDBJ databases">
        <title>Sedimentitalea sp. nov. JM2-8.</title>
        <authorList>
            <person name="Huang J."/>
        </authorList>
    </citation>
    <scope>NUCLEOTIDE SEQUENCE [LARGE SCALE GENOMIC DNA]</scope>
    <source>
        <strain evidence="3 4">JM2-8</strain>
    </source>
</reference>
<proteinExistence type="predicted"/>
<name>A0ABT7FHK6_9RHOB</name>
<dbReference type="SUPFAM" id="SSF49299">
    <property type="entry name" value="PKD domain"/>
    <property type="match status" value="1"/>
</dbReference>
<dbReference type="Proteomes" id="UP001227126">
    <property type="component" value="Unassembled WGS sequence"/>
</dbReference>
<dbReference type="EMBL" id="JASNJE010000021">
    <property type="protein sequence ID" value="MDK3074563.1"/>
    <property type="molecule type" value="Genomic_DNA"/>
</dbReference>
<dbReference type="InterPro" id="IPR006626">
    <property type="entry name" value="PbH1"/>
</dbReference>
<dbReference type="RefSeq" id="WP_284486493.1">
    <property type="nucleotide sequence ID" value="NZ_JASNJE010000021.1"/>
</dbReference>
<dbReference type="SMART" id="SM00710">
    <property type="entry name" value="PbH1"/>
    <property type="match status" value="7"/>
</dbReference>
<feature type="domain" description="PKD" evidence="2">
    <location>
        <begin position="455"/>
        <end position="511"/>
    </location>
</feature>
<evidence type="ECO:0000313" key="4">
    <source>
        <dbReference type="Proteomes" id="UP001227126"/>
    </source>
</evidence>
<dbReference type="SUPFAM" id="SSF51126">
    <property type="entry name" value="Pectin lyase-like"/>
    <property type="match status" value="1"/>
</dbReference>
<organism evidence="3 4">
    <name type="scientific">Sedimentitalea xiamensis</name>
    <dbReference type="NCBI Taxonomy" id="3050037"/>
    <lineage>
        <taxon>Bacteria</taxon>
        <taxon>Pseudomonadati</taxon>
        <taxon>Pseudomonadota</taxon>
        <taxon>Alphaproteobacteria</taxon>
        <taxon>Rhodobacterales</taxon>
        <taxon>Paracoccaceae</taxon>
        <taxon>Sedimentitalea</taxon>
    </lineage>
</organism>
<sequence>MALIQVRNTAEFKAALKQMAAGDTIALAPGTYDWTQISPKTSNLINDPDRPVTITSQDPGDPAVVMGIFVDYTSNLIFDNLDIRFEIESFGPQALGRTDLENIPDSATYPIRIDHAENITVQNSRITGEISEIGVAYDDVSTPSPSGKVIGLPSGGHIKIDYSKNVTVKDSDISLLTKGIRANGVDGLTIENNEIHDLRSSPIGGGNVDNVIITGNKMYDITPRFVEGYDLDHADFIHFFPRPGIQDGAQENYVITDNVMLQGSGAAILGIYLDDNSYGLGYKNVLIENNLIHNGDTQGIRLEYVTHGEIKNNTLVPADNEFGGVAIIVRQNSHDLDISNNVVSAPTDYMGEGGNIVESGTVIVQRLDSSLDNYLGDLFSNPFDSHVDLEDLQVIPGSSIDIPGLGASITWLPQSSATGIGIIAGQSGDGLESLTHVFEVPLVIGPNGQADLTRATYLWDFGDGTTSHDAAPSHVFGTVGLTEVTVKIALTTGQTVDLARTFDVRSPIALSLDAAAGVADGSAVVNAHELLAGDPLTTISGRAVFDASRPVEYQVDDSLRNNDSYSVTLDFMHGDATAGSATLISLVGGFRLDVSSSSIWGFVGSYDTDTGEKRTDWIKLPGQDLADTDWHNLTLTYSAPDGEALLYLDGTEVYRTEGLDGFRQYTVNGHDLILGNAGNAAQYYIDDVHILNGALSAEQVAEIAGGKSIGEVLSGDAVTRPDPEPTPDPDEPDGSGGDGGITPPDPVPLPAAELALSLDAAAGVADGSAVVNAHELLAGDPLTTVAGRAVFDASRPVEYQVDDSLRNNDSYSVTLDFKHGDATAGSATLISLVGGFRLDVSSSSIWGFVGSYDTDTGEKRTDWIKLPGQDLADTDWHNLTLTYSAPDGEALLYLDGTEVYRTEGLDGFRQYTVNGHDLILGNAGNAAQYYIDDVHILNGALSAEQVAEIADAGDGTQLSLDDGTVSVDSITMSYATETRDLTVDLADTSANTGAAQGDLLEGIANLTGGGGADTFIYADGGADVITDFDSLDTLWTNSSIWGGNRLSTAEVMEFARVVSGDTVFDFGIGNTLTLEDYMDLSNLTPALTLL</sequence>
<keyword evidence="4" id="KW-1185">Reference proteome</keyword>
<gene>
    <name evidence="3" type="ORF">QO034_15815</name>
</gene>
<dbReference type="InterPro" id="IPR012334">
    <property type="entry name" value="Pectin_lyas_fold"/>
</dbReference>
<evidence type="ECO:0000259" key="2">
    <source>
        <dbReference type="PROSITE" id="PS50093"/>
    </source>
</evidence>
<dbReference type="InterPro" id="IPR000601">
    <property type="entry name" value="PKD_dom"/>
</dbReference>
<dbReference type="Pfam" id="PF13385">
    <property type="entry name" value="Laminin_G_3"/>
    <property type="match status" value="2"/>
</dbReference>
<dbReference type="InterPro" id="IPR013320">
    <property type="entry name" value="ConA-like_dom_sf"/>
</dbReference>
<dbReference type="SUPFAM" id="SSF49899">
    <property type="entry name" value="Concanavalin A-like lectins/glucanases"/>
    <property type="match status" value="2"/>
</dbReference>
<dbReference type="InterPro" id="IPR011050">
    <property type="entry name" value="Pectin_lyase_fold/virulence"/>
</dbReference>
<evidence type="ECO:0000313" key="3">
    <source>
        <dbReference type="EMBL" id="MDK3074563.1"/>
    </source>
</evidence>
<evidence type="ECO:0000256" key="1">
    <source>
        <dbReference type="SAM" id="MobiDB-lite"/>
    </source>
</evidence>
<dbReference type="Pfam" id="PF13229">
    <property type="entry name" value="Beta_helix"/>
    <property type="match status" value="1"/>
</dbReference>
<protein>
    <submittedName>
        <fullName evidence="3">Right-handed parallel beta-helix repeat-containing protein</fullName>
    </submittedName>
</protein>
<dbReference type="PROSITE" id="PS50093">
    <property type="entry name" value="PKD"/>
    <property type="match status" value="1"/>
</dbReference>